<feature type="compositionally biased region" description="Basic and acidic residues" evidence="2">
    <location>
        <begin position="320"/>
        <end position="330"/>
    </location>
</feature>
<dbReference type="SUPFAM" id="SSF53474">
    <property type="entry name" value="alpha/beta-Hydrolases"/>
    <property type="match status" value="1"/>
</dbReference>
<comment type="caution">
    <text evidence="4">The sequence shown here is derived from an EMBL/GenBank/DDBJ whole genome shotgun (WGS) entry which is preliminary data.</text>
</comment>
<feature type="region of interest" description="Disordered" evidence="2">
    <location>
        <begin position="292"/>
        <end position="330"/>
    </location>
</feature>
<organism evidence="4 5">
    <name type="scientific">Phaseolus angularis</name>
    <name type="common">Azuki bean</name>
    <name type="synonym">Vigna angularis</name>
    <dbReference type="NCBI Taxonomy" id="3914"/>
    <lineage>
        <taxon>Eukaryota</taxon>
        <taxon>Viridiplantae</taxon>
        <taxon>Streptophyta</taxon>
        <taxon>Embryophyta</taxon>
        <taxon>Tracheophyta</taxon>
        <taxon>Spermatophyta</taxon>
        <taxon>Magnoliopsida</taxon>
        <taxon>eudicotyledons</taxon>
        <taxon>Gunneridae</taxon>
        <taxon>Pentapetalae</taxon>
        <taxon>rosids</taxon>
        <taxon>fabids</taxon>
        <taxon>Fabales</taxon>
        <taxon>Fabaceae</taxon>
        <taxon>Papilionoideae</taxon>
        <taxon>50 kb inversion clade</taxon>
        <taxon>NPAAA clade</taxon>
        <taxon>indigoferoid/millettioid clade</taxon>
        <taxon>Phaseoleae</taxon>
        <taxon>Vigna</taxon>
    </lineage>
</organism>
<feature type="compositionally biased region" description="Acidic residues" evidence="2">
    <location>
        <begin position="302"/>
        <end position="313"/>
    </location>
</feature>
<dbReference type="PANTHER" id="PTHR46023:SF6">
    <property type="entry name" value="LIPASE CLASS 3 FAMILY PROTEIN"/>
    <property type="match status" value="1"/>
</dbReference>
<dbReference type="PANTHER" id="PTHR46023">
    <property type="entry name" value="LIPASE CLASS 3 PROTEIN-LIKE"/>
    <property type="match status" value="1"/>
</dbReference>
<dbReference type="GO" id="GO:0006629">
    <property type="term" value="P:lipid metabolic process"/>
    <property type="evidence" value="ECO:0007669"/>
    <property type="project" value="InterPro"/>
</dbReference>
<dbReference type="Proteomes" id="UP000743370">
    <property type="component" value="Unassembled WGS sequence"/>
</dbReference>
<feature type="region of interest" description="Disordered" evidence="2">
    <location>
        <begin position="245"/>
        <end position="268"/>
    </location>
</feature>
<dbReference type="Gene3D" id="3.40.50.1820">
    <property type="entry name" value="alpha/beta hydrolase"/>
    <property type="match status" value="1"/>
</dbReference>
<evidence type="ECO:0000313" key="5">
    <source>
        <dbReference type="Proteomes" id="UP000743370"/>
    </source>
</evidence>
<keyword evidence="1" id="KW-0378">Hydrolase</keyword>
<dbReference type="InterPro" id="IPR002921">
    <property type="entry name" value="Fungal_lipase-type"/>
</dbReference>
<dbReference type="EMBL" id="JABFOF010000010">
    <property type="protein sequence ID" value="KAG2376447.1"/>
    <property type="molecule type" value="Genomic_DNA"/>
</dbReference>
<dbReference type="GO" id="GO:0016787">
    <property type="term" value="F:hydrolase activity"/>
    <property type="evidence" value="ECO:0007669"/>
    <property type="project" value="UniProtKB-KW"/>
</dbReference>
<proteinExistence type="predicted"/>
<gene>
    <name evidence="4" type="ORF">HKW66_Vig0153990</name>
</gene>
<evidence type="ECO:0000259" key="3">
    <source>
        <dbReference type="Pfam" id="PF01764"/>
    </source>
</evidence>
<accession>A0A8T0JML4</accession>
<sequence length="330" mass="37595">MARKVERRPLQAPKNLLEVIFILAEAIALFYYTERRYILYLPRAIVHAVLDKDKKTIGSECRETGDCAEVKGRQIVKELYEFKRLLRRAMLFSSRKRVLPFLFAAGLDEEDVLYRKTTSRILKPAFTIIRDKESKCLLVFIRGTRSIKDTLTDALCAPVSFNHNTVSGHAHRGMDAAASWIGERCIPVLRKALYQYPDFKIKDRTKDNKNISGIRATLSFAKAVTKYAANYCYEAVKKHVKKHKHSWLPKSKGENTHTLSDNLGEASGSSGTWFLPLSSEERLQIESINDDAEYISSNEGSDNIDDSDDDEEQLLNQTGNHEEDSNSELK</sequence>
<dbReference type="Pfam" id="PF01764">
    <property type="entry name" value="Lipase_3"/>
    <property type="match status" value="1"/>
</dbReference>
<feature type="compositionally biased region" description="Polar residues" evidence="2">
    <location>
        <begin position="256"/>
        <end position="268"/>
    </location>
</feature>
<evidence type="ECO:0000256" key="1">
    <source>
        <dbReference type="ARBA" id="ARBA00022801"/>
    </source>
</evidence>
<dbReference type="InterPro" id="IPR029058">
    <property type="entry name" value="AB_hydrolase_fold"/>
</dbReference>
<reference evidence="4 5" key="1">
    <citation type="submission" date="2020-05" db="EMBL/GenBank/DDBJ databases">
        <title>Vigna angularis (adzuki bean) Var. LongXiaoDou No. 4 denovo assembly.</title>
        <authorList>
            <person name="Xiang H."/>
        </authorList>
    </citation>
    <scope>NUCLEOTIDE SEQUENCE [LARGE SCALE GENOMIC DNA]</scope>
    <source>
        <tissue evidence="4">Leaf</tissue>
    </source>
</reference>
<feature type="domain" description="Fungal lipase-type" evidence="3">
    <location>
        <begin position="139"/>
        <end position="201"/>
    </location>
</feature>
<name>A0A8T0JML4_PHAAN</name>
<dbReference type="AlphaFoldDB" id="A0A8T0JML4"/>
<evidence type="ECO:0000313" key="4">
    <source>
        <dbReference type="EMBL" id="KAG2376447.1"/>
    </source>
</evidence>
<evidence type="ECO:0000256" key="2">
    <source>
        <dbReference type="SAM" id="MobiDB-lite"/>
    </source>
</evidence>
<protein>
    <recommendedName>
        <fullName evidence="3">Fungal lipase-type domain-containing protein</fullName>
    </recommendedName>
</protein>